<dbReference type="AlphaFoldDB" id="A0AAD4TMS7"/>
<gene>
    <name evidence="1" type="ORF">MKW98_029900</name>
</gene>
<reference evidence="1" key="1">
    <citation type="submission" date="2022-04" db="EMBL/GenBank/DDBJ databases">
        <title>A functionally conserved STORR gene fusion in Papaver species that diverged 16.8 million years ago.</title>
        <authorList>
            <person name="Catania T."/>
        </authorList>
    </citation>
    <scope>NUCLEOTIDE SEQUENCE</scope>
    <source>
        <strain evidence="1">S-188037</strain>
    </source>
</reference>
<keyword evidence="2" id="KW-1185">Reference proteome</keyword>
<dbReference type="EMBL" id="JAJJMB010000011">
    <property type="protein sequence ID" value="KAI3963790.1"/>
    <property type="molecule type" value="Genomic_DNA"/>
</dbReference>
<dbReference type="Proteomes" id="UP001202328">
    <property type="component" value="Unassembled WGS sequence"/>
</dbReference>
<evidence type="ECO:0000313" key="2">
    <source>
        <dbReference type="Proteomes" id="UP001202328"/>
    </source>
</evidence>
<accession>A0AAD4TMS7</accession>
<protein>
    <submittedName>
        <fullName evidence="1">Uncharacterized protein</fullName>
    </submittedName>
</protein>
<organism evidence="1 2">
    <name type="scientific">Papaver atlanticum</name>
    <dbReference type="NCBI Taxonomy" id="357466"/>
    <lineage>
        <taxon>Eukaryota</taxon>
        <taxon>Viridiplantae</taxon>
        <taxon>Streptophyta</taxon>
        <taxon>Embryophyta</taxon>
        <taxon>Tracheophyta</taxon>
        <taxon>Spermatophyta</taxon>
        <taxon>Magnoliopsida</taxon>
        <taxon>Ranunculales</taxon>
        <taxon>Papaveraceae</taxon>
        <taxon>Papaveroideae</taxon>
        <taxon>Papaver</taxon>
    </lineage>
</organism>
<comment type="caution">
    <text evidence="1">The sequence shown here is derived from an EMBL/GenBank/DDBJ whole genome shotgun (WGS) entry which is preliminary data.</text>
</comment>
<proteinExistence type="predicted"/>
<sequence length="182" mass="21390">DIIYKPSRKALDPNSPDFDQKLNKLIESVINPFYLQLEGVALGIKLAKKYNPFPFYLYCQSASVCEFVMQNWKRKYMCICSGNWETVTIRCKACSKRFMFTQDQKDHEQAFELTKDIFSDISILESRGLGWFVVCTSDRERNEAAYHVANLRQTKELKLREIVDSPELWDILNTEVFGHYFE</sequence>
<evidence type="ECO:0000313" key="1">
    <source>
        <dbReference type="EMBL" id="KAI3963790.1"/>
    </source>
</evidence>
<feature type="non-terminal residue" evidence="1">
    <location>
        <position position="1"/>
    </location>
</feature>
<name>A0AAD4TMS7_9MAGN</name>